<dbReference type="GO" id="GO:0005634">
    <property type="term" value="C:nucleus"/>
    <property type="evidence" value="ECO:0007669"/>
    <property type="project" value="UniProtKB-SubCell"/>
</dbReference>
<keyword evidence="4 9" id="KW-0863">Zinc-finger</keyword>
<dbReference type="Pfam" id="PF00643">
    <property type="entry name" value="zf-B_box"/>
    <property type="match status" value="1"/>
</dbReference>
<feature type="region of interest" description="Disordered" evidence="10">
    <location>
        <begin position="337"/>
        <end position="361"/>
    </location>
</feature>
<feature type="compositionally biased region" description="Low complexity" evidence="10">
    <location>
        <begin position="195"/>
        <end position="206"/>
    </location>
</feature>
<evidence type="ECO:0000256" key="10">
    <source>
        <dbReference type="SAM" id="MobiDB-lite"/>
    </source>
</evidence>
<feature type="region of interest" description="Disordered" evidence="10">
    <location>
        <begin position="648"/>
        <end position="691"/>
    </location>
</feature>
<evidence type="ECO:0000256" key="7">
    <source>
        <dbReference type="ARBA" id="ARBA00023163"/>
    </source>
</evidence>
<evidence type="ECO:0000256" key="5">
    <source>
        <dbReference type="ARBA" id="ARBA00022833"/>
    </source>
</evidence>
<evidence type="ECO:0000259" key="11">
    <source>
        <dbReference type="PROSITE" id="PS50119"/>
    </source>
</evidence>
<comment type="caution">
    <text evidence="12">The sequence shown here is derived from an EMBL/GenBank/DDBJ whole genome shotgun (WGS) entry which is preliminary data.</text>
</comment>
<protein>
    <recommendedName>
        <fullName evidence="11">B box-type domain-containing protein</fullName>
    </recommendedName>
</protein>
<dbReference type="InterPro" id="IPR000315">
    <property type="entry name" value="Znf_B-box"/>
</dbReference>
<reference evidence="12" key="1">
    <citation type="journal article" date="2018" name="DNA Res.">
        <title>Multiple hybrid de novo genome assembly of finger millet, an orphan allotetraploid crop.</title>
        <authorList>
            <person name="Hatakeyama M."/>
            <person name="Aluri S."/>
            <person name="Balachadran M.T."/>
            <person name="Sivarajan S.R."/>
            <person name="Patrignani A."/>
            <person name="Gruter S."/>
            <person name="Poveda L."/>
            <person name="Shimizu-Inatsugi R."/>
            <person name="Baeten J."/>
            <person name="Francoijs K.J."/>
            <person name="Nataraja K.N."/>
            <person name="Reddy Y.A.N."/>
            <person name="Phadnis S."/>
            <person name="Ravikumar R.L."/>
            <person name="Schlapbach R."/>
            <person name="Sreeman S.M."/>
            <person name="Shimizu K.K."/>
        </authorList>
    </citation>
    <scope>NUCLEOTIDE SEQUENCE</scope>
</reference>
<evidence type="ECO:0000256" key="1">
    <source>
        <dbReference type="ARBA" id="ARBA00004123"/>
    </source>
</evidence>
<feature type="domain" description="B box-type" evidence="11">
    <location>
        <begin position="77"/>
        <end position="124"/>
    </location>
</feature>
<dbReference type="PANTHER" id="PTHR31832">
    <property type="entry name" value="B-BOX ZINC FINGER PROTEIN 22"/>
    <property type="match status" value="1"/>
</dbReference>
<dbReference type="SMART" id="SM00336">
    <property type="entry name" value="BBOX"/>
    <property type="match status" value="2"/>
</dbReference>
<dbReference type="GO" id="GO:0009640">
    <property type="term" value="P:photomorphogenesis"/>
    <property type="evidence" value="ECO:0007669"/>
    <property type="project" value="TreeGrafter"/>
</dbReference>
<dbReference type="InterPro" id="IPR049808">
    <property type="entry name" value="CONSTANS-like_Bbox1"/>
</dbReference>
<keyword evidence="7" id="KW-0804">Transcription</keyword>
<dbReference type="Gene3D" id="3.30.160.60">
    <property type="entry name" value="Classic Zinc Finger"/>
    <property type="match status" value="1"/>
</dbReference>
<reference evidence="12" key="2">
    <citation type="submission" date="2021-12" db="EMBL/GenBank/DDBJ databases">
        <title>Resequencing data analysis of finger millet.</title>
        <authorList>
            <person name="Hatakeyama M."/>
            <person name="Aluri S."/>
            <person name="Balachadran M.T."/>
            <person name="Sivarajan S.R."/>
            <person name="Poveda L."/>
            <person name="Shimizu-Inatsugi R."/>
            <person name="Schlapbach R."/>
            <person name="Sreeman S.M."/>
            <person name="Shimizu K.K."/>
        </authorList>
    </citation>
    <scope>NUCLEOTIDE SEQUENCE</scope>
</reference>
<feature type="region of interest" description="Disordered" evidence="10">
    <location>
        <begin position="298"/>
        <end position="322"/>
    </location>
</feature>
<proteinExistence type="predicted"/>
<dbReference type="PANTHER" id="PTHR31832:SF67">
    <property type="entry name" value="OS01G0202500 PROTEIN"/>
    <property type="match status" value="1"/>
</dbReference>
<evidence type="ECO:0000313" key="13">
    <source>
        <dbReference type="Proteomes" id="UP001054889"/>
    </source>
</evidence>
<accession>A0AAV5D7Y2</accession>
<evidence type="ECO:0000313" key="12">
    <source>
        <dbReference type="EMBL" id="GJN06379.1"/>
    </source>
</evidence>
<keyword evidence="8" id="KW-0539">Nucleus</keyword>
<feature type="compositionally biased region" description="Polar residues" evidence="10">
    <location>
        <begin position="307"/>
        <end position="320"/>
    </location>
</feature>
<evidence type="ECO:0000256" key="3">
    <source>
        <dbReference type="ARBA" id="ARBA00022737"/>
    </source>
</evidence>
<comment type="subcellular location">
    <subcellularLocation>
        <location evidence="1">Nucleus</location>
    </subcellularLocation>
</comment>
<name>A0AAV5D7Y2_ELECO</name>
<sequence>MRESMAKTVAATIAEVAADAADVIAFTMVEDMTFTVAHKDDRASLPAWATTHAAATAVRAEEDSECGYQRDGSNGVGLRVLCSACEAAEARVLCCADEAALCARCDRDVHAANRLAGKHHRLPLLPPATVTAPTCDICQECHAYFFCVKDRALLCRSCDVAVHSTNAFVSAHRRFLLTGVQVGLQPHEPEPHLPPATASTEAAATPLQTPPPPPSKKGGSNSPTAPIYSDWPAGPDGGISGALPDWSVVDEQFTKAASKRTAAYGEQGGGVQDWPLDDFFGFSEFNAGIGFADNGTSKADSGKLGSTDGSPNTGLTSSDSAQHHDFFGQVPEVHHHHHWSVPELPSPPTASGLHWQAGPGHDSTAATDIAAIFVPDICSPENPFRCFAAGTGHPLSAPSAKRRRRWRRRGIWKRLIRRSELLPPIVSATGPRNVDAANRHGHHLSEPKTKTAVVVVSRQDGLCVIAVAVKPSRKLLVKRRLLSLLVVVGVVPLREAVVVAVTLNGCSRGDGGRGLAVGGRGRAGGCGRGRGHTPDSDEFKVEDPAKDEELPAAPNLVEEFRTFHILRGAMVRKAKEFRSLKLGQMSVLEYVNMFTQRSRYVPAKVATEEQKMYWFSRGMGVHLLDCTSLKQMINKALLLESAYKRVEKEQESKRKSATQVNRPGDGHKSYQCPNMVKENTNSQLSNRNNTS</sequence>
<dbReference type="AlphaFoldDB" id="A0AAV5D7Y2"/>
<dbReference type="EMBL" id="BQKI01000012">
    <property type="protein sequence ID" value="GJN06379.1"/>
    <property type="molecule type" value="Genomic_DNA"/>
</dbReference>
<dbReference type="Proteomes" id="UP001054889">
    <property type="component" value="Unassembled WGS sequence"/>
</dbReference>
<keyword evidence="13" id="KW-1185">Reference proteome</keyword>
<dbReference type="InterPro" id="IPR005162">
    <property type="entry name" value="Retrotrans_gag_dom"/>
</dbReference>
<evidence type="ECO:0000256" key="9">
    <source>
        <dbReference type="PROSITE-ProRule" id="PRU00024"/>
    </source>
</evidence>
<dbReference type="GO" id="GO:0008270">
    <property type="term" value="F:zinc ion binding"/>
    <property type="evidence" value="ECO:0007669"/>
    <property type="project" value="UniProtKB-KW"/>
</dbReference>
<keyword evidence="5" id="KW-0862">Zinc</keyword>
<dbReference type="CDD" id="cd19821">
    <property type="entry name" value="Bbox1_BBX-like"/>
    <property type="match status" value="2"/>
</dbReference>
<feature type="region of interest" description="Disordered" evidence="10">
    <location>
        <begin position="186"/>
        <end position="234"/>
    </location>
</feature>
<dbReference type="GO" id="GO:0006355">
    <property type="term" value="P:regulation of DNA-templated transcription"/>
    <property type="evidence" value="ECO:0007669"/>
    <property type="project" value="TreeGrafter"/>
</dbReference>
<keyword evidence="3" id="KW-0677">Repeat</keyword>
<keyword evidence="2" id="KW-0479">Metal-binding</keyword>
<feature type="domain" description="B box-type" evidence="11">
    <location>
        <begin position="130"/>
        <end position="177"/>
    </location>
</feature>
<feature type="compositionally biased region" description="Polar residues" evidence="10">
    <location>
        <begin position="677"/>
        <end position="691"/>
    </location>
</feature>
<evidence type="ECO:0000256" key="2">
    <source>
        <dbReference type="ARBA" id="ARBA00022723"/>
    </source>
</evidence>
<evidence type="ECO:0000256" key="8">
    <source>
        <dbReference type="ARBA" id="ARBA00023242"/>
    </source>
</evidence>
<keyword evidence="6" id="KW-0805">Transcription regulation</keyword>
<evidence type="ECO:0000256" key="4">
    <source>
        <dbReference type="ARBA" id="ARBA00022771"/>
    </source>
</evidence>
<gene>
    <name evidence="12" type="primary">ga24103</name>
    <name evidence="12" type="ORF">PR202_ga24103</name>
</gene>
<dbReference type="Pfam" id="PF03732">
    <property type="entry name" value="Retrotrans_gag"/>
    <property type="match status" value="1"/>
</dbReference>
<dbReference type="InterPro" id="IPR051979">
    <property type="entry name" value="B-box_zinc_finger"/>
</dbReference>
<evidence type="ECO:0000256" key="6">
    <source>
        <dbReference type="ARBA" id="ARBA00023015"/>
    </source>
</evidence>
<organism evidence="12 13">
    <name type="scientific">Eleusine coracana subsp. coracana</name>
    <dbReference type="NCBI Taxonomy" id="191504"/>
    <lineage>
        <taxon>Eukaryota</taxon>
        <taxon>Viridiplantae</taxon>
        <taxon>Streptophyta</taxon>
        <taxon>Embryophyta</taxon>
        <taxon>Tracheophyta</taxon>
        <taxon>Spermatophyta</taxon>
        <taxon>Magnoliopsida</taxon>
        <taxon>Liliopsida</taxon>
        <taxon>Poales</taxon>
        <taxon>Poaceae</taxon>
        <taxon>PACMAD clade</taxon>
        <taxon>Chloridoideae</taxon>
        <taxon>Cynodonteae</taxon>
        <taxon>Eleusininae</taxon>
        <taxon>Eleusine</taxon>
    </lineage>
</organism>
<dbReference type="PROSITE" id="PS50119">
    <property type="entry name" value="ZF_BBOX"/>
    <property type="match status" value="2"/>
</dbReference>